<dbReference type="RefSeq" id="WP_115731557.1">
    <property type="nucleotide sequence ID" value="NZ_BAAAVY010000002.1"/>
</dbReference>
<dbReference type="EMBL" id="UFSM01000001">
    <property type="protein sequence ID" value="SUU89381.1"/>
    <property type="molecule type" value="Genomic_DNA"/>
</dbReference>
<dbReference type="OrthoDB" id="7906519at2"/>
<evidence type="ECO:0000256" key="1">
    <source>
        <dbReference type="SAM" id="MobiDB-lite"/>
    </source>
</evidence>
<accession>A0A380WKC5</accession>
<reference evidence="2 3" key="1">
    <citation type="submission" date="2018-06" db="EMBL/GenBank/DDBJ databases">
        <authorList>
            <consortium name="Pathogen Informatics"/>
            <person name="Doyle S."/>
        </authorList>
    </citation>
    <scope>NUCLEOTIDE SEQUENCE [LARGE SCALE GENOMIC DNA]</scope>
    <source>
        <strain evidence="2 3">NCTC10684</strain>
    </source>
</reference>
<feature type="region of interest" description="Disordered" evidence="1">
    <location>
        <begin position="112"/>
        <end position="186"/>
    </location>
</feature>
<evidence type="ECO:0000313" key="3">
    <source>
        <dbReference type="Proteomes" id="UP000254701"/>
    </source>
</evidence>
<name>A0A380WKC5_AMIAI</name>
<protein>
    <submittedName>
        <fullName evidence="2">Uncharacterized protein</fullName>
    </submittedName>
</protein>
<evidence type="ECO:0000313" key="2">
    <source>
        <dbReference type="EMBL" id="SUU89381.1"/>
    </source>
</evidence>
<sequence>MTTAGHNSGDVSDKDRKVLFFINRKNYLEAQAAQKAANARMKQVGKVIKADLGEYGLDQIKTYEKAQTPEGQAKLKAKQEAERHAMAFAGVPINTQLDIFTDRAPLTERAYRDGEESGLRGDSLSNPYNEGSAEGQEYARGWHDGQGALFAGIKKKEEEASGDELIQAGDDDGDPFADDDHREAAE</sequence>
<dbReference type="AlphaFoldDB" id="A0A380WKC5"/>
<dbReference type="Proteomes" id="UP000254701">
    <property type="component" value="Unassembled WGS sequence"/>
</dbReference>
<gene>
    <name evidence="2" type="ORF">NCTC10684_02620</name>
</gene>
<organism evidence="2 3">
    <name type="scientific">Aminobacter aminovorans</name>
    <name type="common">Chelatobacter heintzii</name>
    <dbReference type="NCBI Taxonomy" id="83263"/>
    <lineage>
        <taxon>Bacteria</taxon>
        <taxon>Pseudomonadati</taxon>
        <taxon>Pseudomonadota</taxon>
        <taxon>Alphaproteobacteria</taxon>
        <taxon>Hyphomicrobiales</taxon>
        <taxon>Phyllobacteriaceae</taxon>
        <taxon>Aminobacter</taxon>
    </lineage>
</organism>
<proteinExistence type="predicted"/>